<dbReference type="InterPro" id="IPR027417">
    <property type="entry name" value="P-loop_NTPase"/>
</dbReference>
<evidence type="ECO:0000256" key="4">
    <source>
        <dbReference type="ARBA" id="ARBA00022679"/>
    </source>
</evidence>
<evidence type="ECO:0000256" key="3">
    <source>
        <dbReference type="ARBA" id="ARBA00017144"/>
    </source>
</evidence>
<evidence type="ECO:0000259" key="11">
    <source>
        <dbReference type="Pfam" id="PF02223"/>
    </source>
</evidence>
<keyword evidence="4" id="KW-0808">Transferase</keyword>
<accession>A0ABU7U4L2</accession>
<keyword evidence="5" id="KW-0545">Nucleotide biosynthesis</keyword>
<dbReference type="PANTHER" id="PTHR10344:SF4">
    <property type="entry name" value="UMP-CMP KINASE 2, MITOCHONDRIAL"/>
    <property type="match status" value="1"/>
</dbReference>
<keyword evidence="7" id="KW-0418">Kinase</keyword>
<evidence type="ECO:0000256" key="8">
    <source>
        <dbReference type="ARBA" id="ARBA00022840"/>
    </source>
</evidence>
<gene>
    <name evidence="12" type="ORF">DOFOFD_07790</name>
</gene>
<dbReference type="EC" id="2.7.4.9" evidence="2"/>
<comment type="caution">
    <text evidence="12">The sequence shown here is derived from an EMBL/GenBank/DDBJ whole genome shotgun (WGS) entry which is preliminary data.</text>
</comment>
<evidence type="ECO:0000256" key="1">
    <source>
        <dbReference type="ARBA" id="ARBA00009776"/>
    </source>
</evidence>
<dbReference type="Proteomes" id="UP001312908">
    <property type="component" value="Unassembled WGS sequence"/>
</dbReference>
<dbReference type="SUPFAM" id="SSF52540">
    <property type="entry name" value="P-loop containing nucleoside triphosphate hydrolases"/>
    <property type="match status" value="1"/>
</dbReference>
<protein>
    <recommendedName>
        <fullName evidence="3">Thymidylate kinase</fullName>
        <ecNumber evidence="2">2.7.4.9</ecNumber>
    </recommendedName>
    <alternativeName>
        <fullName evidence="9">dTMP kinase</fullName>
    </alternativeName>
</protein>
<feature type="domain" description="Thymidylate kinase-like" evidence="11">
    <location>
        <begin position="1"/>
        <end position="121"/>
    </location>
</feature>
<evidence type="ECO:0000256" key="7">
    <source>
        <dbReference type="ARBA" id="ARBA00022777"/>
    </source>
</evidence>
<sequence length="143" mass="16075">MAARADHVDQIIRPALEGGQLVLCDRYHHSTIAYQGYGVGRGATDILKFIDDARRLIAFEPDKTFLLDVPPEVAAHRLARRKGRADRYEEKGADFHDRVRRGFDEIEAQESVRIIRIDADGDADALSRILCFKIKELMAGAAQ</sequence>
<evidence type="ECO:0000256" key="5">
    <source>
        <dbReference type="ARBA" id="ARBA00022727"/>
    </source>
</evidence>
<dbReference type="PANTHER" id="PTHR10344">
    <property type="entry name" value="THYMIDYLATE KINASE"/>
    <property type="match status" value="1"/>
</dbReference>
<comment type="similarity">
    <text evidence="1">Belongs to the thymidylate kinase family.</text>
</comment>
<keyword evidence="8" id="KW-0067">ATP-binding</keyword>
<dbReference type="Pfam" id="PF02223">
    <property type="entry name" value="Thymidylate_kin"/>
    <property type="match status" value="1"/>
</dbReference>
<proteinExistence type="inferred from homology"/>
<dbReference type="InterPro" id="IPR018094">
    <property type="entry name" value="Thymidylate_kinase"/>
</dbReference>
<evidence type="ECO:0000256" key="10">
    <source>
        <dbReference type="ARBA" id="ARBA00048743"/>
    </source>
</evidence>
<evidence type="ECO:0000256" key="6">
    <source>
        <dbReference type="ARBA" id="ARBA00022741"/>
    </source>
</evidence>
<evidence type="ECO:0000256" key="9">
    <source>
        <dbReference type="ARBA" id="ARBA00029962"/>
    </source>
</evidence>
<evidence type="ECO:0000256" key="2">
    <source>
        <dbReference type="ARBA" id="ARBA00012980"/>
    </source>
</evidence>
<dbReference type="CDD" id="cd01672">
    <property type="entry name" value="TMPK"/>
    <property type="match status" value="1"/>
</dbReference>
<dbReference type="InterPro" id="IPR018095">
    <property type="entry name" value="Thymidylate_kin_CS"/>
</dbReference>
<dbReference type="EMBL" id="JAWJZY010000003">
    <property type="protein sequence ID" value="MEE8658911.1"/>
    <property type="molecule type" value="Genomic_DNA"/>
</dbReference>
<dbReference type="PROSITE" id="PS01331">
    <property type="entry name" value="THYMIDYLATE_KINASE"/>
    <property type="match status" value="1"/>
</dbReference>
<dbReference type="Gene3D" id="3.40.50.300">
    <property type="entry name" value="P-loop containing nucleotide triphosphate hydrolases"/>
    <property type="match status" value="1"/>
</dbReference>
<reference evidence="12 13" key="1">
    <citation type="submission" date="2023-10" db="EMBL/GenBank/DDBJ databases">
        <title>Sorlinia euscelidii gen. nov., sp. nov., an acetic acid bacteria isolated from the gut of Euscelidius variegatus emitter.</title>
        <authorList>
            <person name="Michoud G."/>
            <person name="Marasco R."/>
            <person name="Seferji K."/>
            <person name="Gonella E."/>
            <person name="Garuglieri E."/>
            <person name="Alma A."/>
            <person name="Mapelli F."/>
            <person name="Borin S."/>
            <person name="Daffonchio D."/>
            <person name="Crotti E."/>
        </authorList>
    </citation>
    <scope>NUCLEOTIDE SEQUENCE [LARGE SCALE GENOMIC DNA]</scope>
    <source>
        <strain evidence="12 13">EV16P</strain>
    </source>
</reference>
<name>A0ABU7U4L2_9PROT</name>
<keyword evidence="6" id="KW-0547">Nucleotide-binding</keyword>
<comment type="catalytic activity">
    <reaction evidence="10">
        <text>dTMP + ATP = dTDP + ADP</text>
        <dbReference type="Rhea" id="RHEA:13517"/>
        <dbReference type="ChEBI" id="CHEBI:30616"/>
        <dbReference type="ChEBI" id="CHEBI:58369"/>
        <dbReference type="ChEBI" id="CHEBI:63528"/>
        <dbReference type="ChEBI" id="CHEBI:456216"/>
        <dbReference type="EC" id="2.7.4.9"/>
    </reaction>
</comment>
<dbReference type="NCBIfam" id="TIGR00041">
    <property type="entry name" value="DTMP_kinase"/>
    <property type="match status" value="1"/>
</dbReference>
<organism evidence="12 13">
    <name type="scientific">Sorlinia euscelidii</name>
    <dbReference type="NCBI Taxonomy" id="3081148"/>
    <lineage>
        <taxon>Bacteria</taxon>
        <taxon>Pseudomonadati</taxon>
        <taxon>Pseudomonadota</taxon>
        <taxon>Alphaproteobacteria</taxon>
        <taxon>Acetobacterales</taxon>
        <taxon>Acetobacteraceae</taxon>
        <taxon>Sorlinia</taxon>
    </lineage>
</organism>
<dbReference type="InterPro" id="IPR039430">
    <property type="entry name" value="Thymidylate_kin-like_dom"/>
</dbReference>
<keyword evidence="13" id="KW-1185">Reference proteome</keyword>
<evidence type="ECO:0000313" key="12">
    <source>
        <dbReference type="EMBL" id="MEE8658911.1"/>
    </source>
</evidence>
<evidence type="ECO:0000313" key="13">
    <source>
        <dbReference type="Proteomes" id="UP001312908"/>
    </source>
</evidence>